<comment type="caution">
    <text evidence="2">The sequence shown here is derived from an EMBL/GenBank/DDBJ whole genome shotgun (WGS) entry which is preliminary data.</text>
</comment>
<feature type="transmembrane region" description="Helical" evidence="1">
    <location>
        <begin position="41"/>
        <end position="58"/>
    </location>
</feature>
<dbReference type="PANTHER" id="PTHR37947">
    <property type="entry name" value="BLL2462 PROTEIN"/>
    <property type="match status" value="1"/>
</dbReference>
<evidence type="ECO:0000313" key="2">
    <source>
        <dbReference type="EMBL" id="NLR90063.1"/>
    </source>
</evidence>
<proteinExistence type="predicted"/>
<accession>A0A7X8XU69</accession>
<organism evidence="2 3">
    <name type="scientific">Flammeovirga agarivorans</name>
    <dbReference type="NCBI Taxonomy" id="2726742"/>
    <lineage>
        <taxon>Bacteria</taxon>
        <taxon>Pseudomonadati</taxon>
        <taxon>Bacteroidota</taxon>
        <taxon>Cytophagia</taxon>
        <taxon>Cytophagales</taxon>
        <taxon>Flammeovirgaceae</taxon>
        <taxon>Flammeovirga</taxon>
    </lineage>
</organism>
<keyword evidence="1" id="KW-0812">Transmembrane</keyword>
<dbReference type="SUPFAM" id="SSF52317">
    <property type="entry name" value="Class I glutamine amidotransferase-like"/>
    <property type="match status" value="1"/>
</dbReference>
<dbReference type="Proteomes" id="UP000585050">
    <property type="component" value="Unassembled WGS sequence"/>
</dbReference>
<keyword evidence="1" id="KW-0472">Membrane</keyword>
<dbReference type="InterPro" id="IPR029062">
    <property type="entry name" value="Class_I_gatase-like"/>
</dbReference>
<dbReference type="AlphaFoldDB" id="A0A7X8XU69"/>
<protein>
    <submittedName>
        <fullName evidence="2">VWA domain-containing protein</fullName>
    </submittedName>
</protein>
<keyword evidence="3" id="KW-1185">Reference proteome</keyword>
<evidence type="ECO:0000313" key="3">
    <source>
        <dbReference type="Proteomes" id="UP000585050"/>
    </source>
</evidence>
<reference evidence="2 3" key="1">
    <citation type="submission" date="2020-04" db="EMBL/GenBank/DDBJ databases">
        <title>Flammeovirga sp. SR4, a novel species isolated from seawater.</title>
        <authorList>
            <person name="Wang X."/>
        </authorList>
    </citation>
    <scope>NUCLEOTIDE SEQUENCE [LARGE SCALE GENOMIC DNA]</scope>
    <source>
        <strain evidence="2 3">SR4</strain>
    </source>
</reference>
<keyword evidence="1" id="KW-1133">Transmembrane helix</keyword>
<gene>
    <name evidence="2" type="ORF">HGP29_02550</name>
</gene>
<name>A0A7X8XU69_9BACT</name>
<dbReference type="PANTHER" id="PTHR37947:SF1">
    <property type="entry name" value="BLL2462 PROTEIN"/>
    <property type="match status" value="1"/>
</dbReference>
<sequence length="698" mass="79468">MNGLYIEYSWWWLFFGALACALITYFFYTQKQIWNLTVNRILIVLRFSALVLILFLLLDPMFKSIQRYYEKPIMSFIIDDSESMIATVSKDKLQSLVNSIVDVAKKLESDGYDTKFYNLSGDKIEEEDLASLNFDGKVTNLSKSIQKLEEINEHENLAGITLVTDGIFNQGFSPLYVPSVVPVYTVGIGDTIPQIDLQVKDVYANRIAYMGNKFPIIAEVVNEGFLGKVVEVSLTSNGKILDRKRFKISNEKGFEQIEFLVEAKKKGYQKFIVSVKSLDGEFSKENNSKSVYIEVIEGKEKILLIANAPHPDIKAIREGVEKNKNYELHVYIPGLKLNNGLGYDKKAKYDLVILHEFPNIKNKAGLLIKKFVNEQVPFWYIIGDVTDINAFNKMNNLLTIEGYRGQKDKVTVAFNDTFKAFTFPKEKKDLITKMAPVEVPFGEYKLKSGNILMYHQIGSVKTSKPLLVLGETGDVKSAVLTGTGLWKWRLQEGLLDSDEGAIDELISKVIQYLSTKTDKRRFRVNTTQPEYSDIEDIVIETEVYNDIYESIYGQTIDLVIQNDKGEKMSYTYLNSAPYFKYHLSDLTEGVYKYTASTNINGKKEYSTGNFTVKTMELEALNPTANFELLRSIADKTGGAFYESNTINEISDLVLSNKSAQRIHAEEMYKEVGSSYWILTLLCLLLFSEWVIRKVFGGF</sequence>
<dbReference type="RefSeq" id="WP_168880741.1">
    <property type="nucleotide sequence ID" value="NZ_JABAIL010000001.1"/>
</dbReference>
<dbReference type="EMBL" id="JABAIL010000001">
    <property type="protein sequence ID" value="NLR90063.1"/>
    <property type="molecule type" value="Genomic_DNA"/>
</dbReference>
<feature type="transmembrane region" description="Helical" evidence="1">
    <location>
        <begin position="12"/>
        <end position="29"/>
    </location>
</feature>
<evidence type="ECO:0000256" key="1">
    <source>
        <dbReference type="SAM" id="Phobius"/>
    </source>
</evidence>